<dbReference type="InterPro" id="IPR013709">
    <property type="entry name" value="2-isopropylmalate_synth_dimer"/>
</dbReference>
<keyword evidence="3" id="KW-0963">Cytoplasm</keyword>
<dbReference type="Pfam" id="PF22615">
    <property type="entry name" value="IPMS_D2"/>
    <property type="match status" value="1"/>
</dbReference>
<dbReference type="EMBL" id="CAFBLX010000556">
    <property type="protein sequence ID" value="CAB4936626.1"/>
    <property type="molecule type" value="Genomic_DNA"/>
</dbReference>
<proteinExistence type="predicted"/>
<keyword evidence="5" id="KW-0808">Transferase</keyword>
<gene>
    <name evidence="10" type="ORF">UFOPK3472_04405</name>
</gene>
<feature type="domain" description="2-isopropylmalate synthase LeuA allosteric (dimerisation)" evidence="9">
    <location>
        <begin position="101"/>
        <end position="237"/>
    </location>
</feature>
<keyword evidence="2" id="KW-0432">Leucine biosynthesis</keyword>
<dbReference type="GO" id="GO:0009098">
    <property type="term" value="P:L-leucine biosynthetic process"/>
    <property type="evidence" value="ECO:0007669"/>
    <property type="project" value="UniProtKB-KW"/>
</dbReference>
<dbReference type="Gene3D" id="3.30.160.270">
    <property type="match status" value="1"/>
</dbReference>
<evidence type="ECO:0000256" key="7">
    <source>
        <dbReference type="ARBA" id="ARBA00022842"/>
    </source>
</evidence>
<keyword evidence="7" id="KW-0460">Magnesium</keyword>
<dbReference type="Pfam" id="PF08502">
    <property type="entry name" value="LeuA_dimer"/>
    <property type="match status" value="1"/>
</dbReference>
<reference evidence="10" key="1">
    <citation type="submission" date="2020-05" db="EMBL/GenBank/DDBJ databases">
        <authorList>
            <person name="Chiriac C."/>
            <person name="Salcher M."/>
            <person name="Ghai R."/>
            <person name="Kavagutti S V."/>
        </authorList>
    </citation>
    <scope>NUCLEOTIDE SEQUENCE</scope>
</reference>
<organism evidence="10">
    <name type="scientific">freshwater metagenome</name>
    <dbReference type="NCBI Taxonomy" id="449393"/>
    <lineage>
        <taxon>unclassified sequences</taxon>
        <taxon>metagenomes</taxon>
        <taxon>ecological metagenomes</taxon>
    </lineage>
</organism>
<evidence type="ECO:0000256" key="8">
    <source>
        <dbReference type="ARBA" id="ARBA00023304"/>
    </source>
</evidence>
<evidence type="ECO:0000256" key="5">
    <source>
        <dbReference type="ARBA" id="ARBA00022679"/>
    </source>
</evidence>
<dbReference type="PANTHER" id="PTHR46911:SF1">
    <property type="entry name" value="2-ISOPROPYLMALATE SYNTHASE"/>
    <property type="match status" value="1"/>
</dbReference>
<dbReference type="GO" id="GO:0003852">
    <property type="term" value="F:2-isopropylmalate synthase activity"/>
    <property type="evidence" value="ECO:0007669"/>
    <property type="project" value="UniProtKB-EC"/>
</dbReference>
<dbReference type="SMART" id="SM00917">
    <property type="entry name" value="LeuA_dimer"/>
    <property type="match status" value="1"/>
</dbReference>
<protein>
    <recommendedName>
        <fullName evidence="1">2-isopropylmalate synthase</fullName>
        <ecNumber evidence="1">2.3.3.13</ecNumber>
    </recommendedName>
</protein>
<dbReference type="SUPFAM" id="SSF89000">
    <property type="entry name" value="post-HMGL domain-like"/>
    <property type="match status" value="1"/>
</dbReference>
<evidence type="ECO:0000313" key="10">
    <source>
        <dbReference type="EMBL" id="CAB4936626.1"/>
    </source>
</evidence>
<evidence type="ECO:0000256" key="6">
    <source>
        <dbReference type="ARBA" id="ARBA00022723"/>
    </source>
</evidence>
<keyword evidence="4" id="KW-0028">Amino-acid biosynthesis</keyword>
<dbReference type="AlphaFoldDB" id="A0A6J7J0M8"/>
<evidence type="ECO:0000256" key="1">
    <source>
        <dbReference type="ARBA" id="ARBA00012973"/>
    </source>
</evidence>
<evidence type="ECO:0000256" key="2">
    <source>
        <dbReference type="ARBA" id="ARBA00022430"/>
    </source>
</evidence>
<dbReference type="InterPro" id="IPR036230">
    <property type="entry name" value="LeuA_allosteric_dom_sf"/>
</dbReference>
<dbReference type="GO" id="GO:0046872">
    <property type="term" value="F:metal ion binding"/>
    <property type="evidence" value="ECO:0007669"/>
    <property type="project" value="UniProtKB-KW"/>
</dbReference>
<dbReference type="Gene3D" id="1.10.287.1400">
    <property type="match status" value="1"/>
</dbReference>
<dbReference type="FunFam" id="3.30.160.270:FF:000006">
    <property type="entry name" value="2-isopropylmalate synthase"/>
    <property type="match status" value="1"/>
</dbReference>
<accession>A0A6J7J0M8</accession>
<dbReference type="InterPro" id="IPR054692">
    <property type="entry name" value="LeuA-like_post-cat"/>
</dbReference>
<evidence type="ECO:0000259" key="9">
    <source>
        <dbReference type="SMART" id="SM00917"/>
    </source>
</evidence>
<dbReference type="EC" id="2.3.3.13" evidence="1"/>
<evidence type="ECO:0000256" key="4">
    <source>
        <dbReference type="ARBA" id="ARBA00022605"/>
    </source>
</evidence>
<keyword evidence="6" id="KW-0479">Metal-binding</keyword>
<evidence type="ECO:0000256" key="3">
    <source>
        <dbReference type="ARBA" id="ARBA00022490"/>
    </source>
</evidence>
<name>A0A6J7J0M8_9ZZZZ</name>
<dbReference type="SUPFAM" id="SSF110921">
    <property type="entry name" value="2-isopropylmalate synthase LeuA, allosteric (dimerisation) domain"/>
    <property type="match status" value="1"/>
</dbReference>
<sequence>MYTAFSGSHQDAINKGLDAMKVTADEQGSDIGDITWQVPYLPIDPKDVGRTYEAVIRVNSQSGKGGVAYIMKSDHGLNLPRRLQIEFSQAVQRITDGEGGEVSPKEMWDVFAEEYLTPIRPLERIKQSVQAAEIDGGTDTITATVKVDGVEQEISGSGNGPLASFVDALSTIGYDVSVLDYSEHALSAGDDAQAAAYVEASVTSPAGVATTVWGVGIATSITTASLRAVVSAVNRALK</sequence>
<keyword evidence="8" id="KW-0100">Branched-chain amino acid biosynthesis</keyword>
<dbReference type="PANTHER" id="PTHR46911">
    <property type="match status" value="1"/>
</dbReference>